<organism evidence="14 15">
    <name type="scientific">Dunaliella salina</name>
    <name type="common">Green alga</name>
    <name type="synonym">Protococcus salinus</name>
    <dbReference type="NCBI Taxonomy" id="3046"/>
    <lineage>
        <taxon>Eukaryota</taxon>
        <taxon>Viridiplantae</taxon>
        <taxon>Chlorophyta</taxon>
        <taxon>core chlorophytes</taxon>
        <taxon>Chlorophyceae</taxon>
        <taxon>CS clade</taxon>
        <taxon>Chlamydomonadales</taxon>
        <taxon>Dunaliellaceae</taxon>
        <taxon>Dunaliella</taxon>
    </lineage>
</organism>
<reference evidence="14" key="1">
    <citation type="submission" date="2017-08" db="EMBL/GenBank/DDBJ databases">
        <authorList>
            <person name="Polle J.E."/>
            <person name="Barry K."/>
            <person name="Cushman J."/>
            <person name="Schmutz J."/>
            <person name="Tran D."/>
            <person name="Hathwaick L.T."/>
            <person name="Yim W.C."/>
            <person name="Jenkins J."/>
            <person name="Mckie-Krisberg Z.M."/>
            <person name="Prochnik S."/>
            <person name="Lindquist E."/>
            <person name="Dockter R.B."/>
            <person name="Adam C."/>
            <person name="Molina H."/>
            <person name="Bunkerborg J."/>
            <person name="Jin E."/>
            <person name="Buchheim M."/>
            <person name="Magnuson J."/>
        </authorList>
    </citation>
    <scope>NUCLEOTIDE SEQUENCE</scope>
    <source>
        <strain evidence="14">CCAP 19/18</strain>
    </source>
</reference>
<feature type="compositionally biased region" description="Basic and acidic residues" evidence="11">
    <location>
        <begin position="218"/>
        <end position="229"/>
    </location>
</feature>
<dbReference type="EMBL" id="MU069478">
    <property type="protein sequence ID" value="KAF5841730.1"/>
    <property type="molecule type" value="Genomic_DNA"/>
</dbReference>
<keyword evidence="6" id="KW-0406">Ion transport</keyword>
<evidence type="ECO:0000256" key="1">
    <source>
        <dbReference type="ARBA" id="ARBA00004141"/>
    </source>
</evidence>
<keyword evidence="3 12" id="KW-0812">Transmembrane</keyword>
<keyword evidence="2" id="KW-0813">Transport</keyword>
<evidence type="ECO:0000256" key="11">
    <source>
        <dbReference type="SAM" id="MobiDB-lite"/>
    </source>
</evidence>
<evidence type="ECO:0000256" key="5">
    <source>
        <dbReference type="ARBA" id="ARBA00023053"/>
    </source>
</evidence>
<keyword evidence="4 12" id="KW-1133">Transmembrane helix</keyword>
<keyword evidence="5" id="KW-0915">Sodium</keyword>
<comment type="catalytic activity">
    <reaction evidence="10">
        <text>K(+)(in) + H(+)(out) = K(+)(out) + H(+)(in)</text>
        <dbReference type="Rhea" id="RHEA:29467"/>
        <dbReference type="ChEBI" id="CHEBI:15378"/>
        <dbReference type="ChEBI" id="CHEBI:29103"/>
    </reaction>
</comment>
<evidence type="ECO:0000313" key="14">
    <source>
        <dbReference type="EMBL" id="KAF5841730.1"/>
    </source>
</evidence>
<evidence type="ECO:0000256" key="12">
    <source>
        <dbReference type="SAM" id="Phobius"/>
    </source>
</evidence>
<comment type="caution">
    <text evidence="14">The sequence shown here is derived from an EMBL/GenBank/DDBJ whole genome shotgun (WGS) entry which is preliminary data.</text>
</comment>
<feature type="region of interest" description="Disordered" evidence="11">
    <location>
        <begin position="378"/>
        <end position="447"/>
    </location>
</feature>
<keyword evidence="7 12" id="KW-0472">Membrane</keyword>
<proteinExistence type="predicted"/>
<keyword evidence="15" id="KW-1185">Reference proteome</keyword>
<protein>
    <recommendedName>
        <fullName evidence="13">Cation/H+ exchanger transmembrane domain-containing protein</fullName>
    </recommendedName>
</protein>
<evidence type="ECO:0000313" key="15">
    <source>
        <dbReference type="Proteomes" id="UP000815325"/>
    </source>
</evidence>
<feature type="domain" description="Cation/H+ exchanger transmembrane" evidence="13">
    <location>
        <begin position="20"/>
        <end position="122"/>
    </location>
</feature>
<feature type="compositionally biased region" description="Polar residues" evidence="11">
    <location>
        <begin position="426"/>
        <end position="435"/>
    </location>
</feature>
<dbReference type="PANTHER" id="PTHR10110:SF197">
    <property type="entry name" value="SODIUM_HYDROGEN EXCHANGER"/>
    <property type="match status" value="1"/>
</dbReference>
<feature type="region of interest" description="Disordered" evidence="11">
    <location>
        <begin position="201"/>
        <end position="230"/>
    </location>
</feature>
<keyword evidence="8" id="KW-0739">Sodium transport</keyword>
<accession>A0ABQ7H4F1</accession>
<evidence type="ECO:0000256" key="10">
    <source>
        <dbReference type="ARBA" id="ARBA00047912"/>
    </source>
</evidence>
<sequence>MDALDPAKWRNAHVGQAGSLCVALLLMLFISRACSVLPIALAHNLLSTAQKLNSRDIIIIWWSGLMRGAVSVALAYYYFDYGAGMTAHEAGSGDDGPALSSQQHRATLIVATLVVVLITVLGLGNLTNTLTQLLVEEPERGLWELLWRGAWGCGHRLAHLPALLCGLAQRVRKDGEGAFRGVVKVGGGGVGDAERGRLLGVGDSTGSNGAAPPGSSVARKEEEGERAEADEMELGTLEAAKLRLVRNVRRGRGVSKLSVRSSDSEGEGGDSEAGVVVGLVGSNKEWLRGGGAVRLRSAGGSMGLNGAGGVLEGEGEACTFAKEAVQGQGIAGAEEGLGDAARDAAAMEEGPASACHHLGTSRSCGTAISLDGGGLSKPCRLQGSPSTGSHVHSSPVAQDRPASSPPHLSTLSTPVSAPPPAALSCPTPSSDSTAFGSPVSPRAQEKM</sequence>
<evidence type="ECO:0000256" key="6">
    <source>
        <dbReference type="ARBA" id="ARBA00023065"/>
    </source>
</evidence>
<evidence type="ECO:0000256" key="2">
    <source>
        <dbReference type="ARBA" id="ARBA00022448"/>
    </source>
</evidence>
<feature type="transmembrane region" description="Helical" evidence="12">
    <location>
        <begin position="58"/>
        <end position="79"/>
    </location>
</feature>
<comment type="subcellular location">
    <subcellularLocation>
        <location evidence="1">Membrane</location>
        <topology evidence="1">Multi-pass membrane protein</topology>
    </subcellularLocation>
</comment>
<evidence type="ECO:0000259" key="13">
    <source>
        <dbReference type="Pfam" id="PF00999"/>
    </source>
</evidence>
<name>A0ABQ7H4F1_DUNSA</name>
<feature type="transmembrane region" description="Helical" evidence="12">
    <location>
        <begin position="106"/>
        <end position="126"/>
    </location>
</feature>
<evidence type="ECO:0000256" key="7">
    <source>
        <dbReference type="ARBA" id="ARBA00023136"/>
    </source>
</evidence>
<dbReference type="InterPro" id="IPR006153">
    <property type="entry name" value="Cation/H_exchanger_TM"/>
</dbReference>
<feature type="compositionally biased region" description="Polar residues" evidence="11">
    <location>
        <begin position="383"/>
        <end position="396"/>
    </location>
</feature>
<comment type="catalytic activity">
    <reaction evidence="9">
        <text>Na(+)(in) + H(+)(out) = Na(+)(out) + H(+)(in)</text>
        <dbReference type="Rhea" id="RHEA:29419"/>
        <dbReference type="ChEBI" id="CHEBI:15378"/>
        <dbReference type="ChEBI" id="CHEBI:29101"/>
    </reaction>
</comment>
<dbReference type="Proteomes" id="UP000815325">
    <property type="component" value="Unassembled WGS sequence"/>
</dbReference>
<evidence type="ECO:0000256" key="3">
    <source>
        <dbReference type="ARBA" id="ARBA00022692"/>
    </source>
</evidence>
<feature type="transmembrane region" description="Helical" evidence="12">
    <location>
        <begin position="20"/>
        <end position="46"/>
    </location>
</feature>
<evidence type="ECO:0000256" key="8">
    <source>
        <dbReference type="ARBA" id="ARBA00023201"/>
    </source>
</evidence>
<dbReference type="PANTHER" id="PTHR10110">
    <property type="entry name" value="SODIUM/HYDROGEN EXCHANGER"/>
    <property type="match status" value="1"/>
</dbReference>
<evidence type="ECO:0000256" key="4">
    <source>
        <dbReference type="ARBA" id="ARBA00022989"/>
    </source>
</evidence>
<dbReference type="InterPro" id="IPR018422">
    <property type="entry name" value="Cation/H_exchanger_CPA1"/>
</dbReference>
<gene>
    <name evidence="14" type="ORF">DUNSADRAFT_11510</name>
</gene>
<feature type="compositionally biased region" description="Low complexity" evidence="11">
    <location>
        <begin position="401"/>
        <end position="414"/>
    </location>
</feature>
<dbReference type="Pfam" id="PF00999">
    <property type="entry name" value="Na_H_Exchanger"/>
    <property type="match status" value="1"/>
</dbReference>
<evidence type="ECO:0000256" key="9">
    <source>
        <dbReference type="ARBA" id="ARBA00047524"/>
    </source>
</evidence>